<evidence type="ECO:0000259" key="3">
    <source>
        <dbReference type="Pfam" id="PF01266"/>
    </source>
</evidence>
<evidence type="ECO:0000256" key="1">
    <source>
        <dbReference type="ARBA" id="ARBA00009410"/>
    </source>
</evidence>
<gene>
    <name evidence="4" type="ORF">Q8947_11745</name>
</gene>
<accession>A0ABU1D8F9</accession>
<name>A0ABU1D8F9_9BURK</name>
<evidence type="ECO:0000256" key="2">
    <source>
        <dbReference type="ARBA" id="ARBA00023002"/>
    </source>
</evidence>
<dbReference type="Gene3D" id="3.50.50.60">
    <property type="entry name" value="FAD/NAD(P)-binding domain"/>
    <property type="match status" value="2"/>
</dbReference>
<evidence type="ECO:0000313" key="4">
    <source>
        <dbReference type="EMBL" id="MDR4126653.1"/>
    </source>
</evidence>
<dbReference type="PANTHER" id="PTHR13847">
    <property type="entry name" value="SARCOSINE DEHYDROGENASE-RELATED"/>
    <property type="match status" value="1"/>
</dbReference>
<sequence length="429" mass="46442">MRIAVIGAGVIGTTTAWELLRQGHHVVLLEAGPGPGLVTSYANGGQLSYDYVAPLADPGVFADLPKWLLNPASPLRFRPRVDTRQWCWLMAFLQACNAASVRASTTALLQLSYLSRDTLHAWLGETPLEFHHRRNGKLIAYRSPALLEKARKQVAYQARHGSKQRILERAESVEIEPALANLGTALAGCVYTPTEEAGDCYLFTRGLFERIQGHPNAETHLNARVARLSVSGTRVTGVVLEGGETVEAEQVVLANGLQSYELLRQHGERVALYGLKGYSLSVPLPDPSSVTTQASPSAPPAAPDISVTDYERRIVYARLGNVLRIAAMVDMGDATAAIRPDRIRHLKNEVHRAFPQLAVEQAEPWAGERPATPEGRPIVGPSRKLANLWLNVGHGALGFTLACGSAVLLRAQMTGNGATPIDATPFQAR</sequence>
<comment type="caution">
    <text evidence="4">The sequence shown here is derived from an EMBL/GenBank/DDBJ whole genome shotgun (WGS) entry which is preliminary data.</text>
</comment>
<dbReference type="RefSeq" id="WP_165279641.1">
    <property type="nucleotide sequence ID" value="NZ_JAUZQE010000031.1"/>
</dbReference>
<dbReference type="InterPro" id="IPR036188">
    <property type="entry name" value="FAD/NAD-bd_sf"/>
</dbReference>
<feature type="domain" description="FAD dependent oxidoreductase" evidence="3">
    <location>
        <begin position="2"/>
        <end position="409"/>
    </location>
</feature>
<proteinExistence type="inferred from homology"/>
<dbReference type="InterPro" id="IPR006076">
    <property type="entry name" value="FAD-dep_OxRdtase"/>
</dbReference>
<dbReference type="Gene3D" id="3.30.9.10">
    <property type="entry name" value="D-Amino Acid Oxidase, subunit A, domain 2"/>
    <property type="match status" value="1"/>
</dbReference>
<dbReference type="SUPFAM" id="SSF54373">
    <property type="entry name" value="FAD-linked reductases, C-terminal domain"/>
    <property type="match status" value="1"/>
</dbReference>
<dbReference type="Pfam" id="PF01266">
    <property type="entry name" value="DAO"/>
    <property type="match status" value="1"/>
</dbReference>
<comment type="similarity">
    <text evidence="1">Belongs to the DadA oxidoreductase family.</text>
</comment>
<dbReference type="EC" id="1.4.99.-" evidence="4"/>
<organism evidence="4 5">
    <name type="scientific">Yanghanlia caeni</name>
    <dbReference type="NCBI Taxonomy" id="3064283"/>
    <lineage>
        <taxon>Bacteria</taxon>
        <taxon>Pseudomonadati</taxon>
        <taxon>Pseudomonadota</taxon>
        <taxon>Betaproteobacteria</taxon>
        <taxon>Burkholderiales</taxon>
        <taxon>Alcaligenaceae</taxon>
        <taxon>Yanghanlia</taxon>
    </lineage>
</organism>
<dbReference type="Proteomes" id="UP001232156">
    <property type="component" value="Unassembled WGS sequence"/>
</dbReference>
<dbReference type="PANTHER" id="PTHR13847:SF280">
    <property type="entry name" value="D-AMINO ACID DEHYDROGENASE"/>
    <property type="match status" value="1"/>
</dbReference>
<reference evidence="4 5" key="1">
    <citation type="submission" date="2023-08" db="EMBL/GenBank/DDBJ databases">
        <title>Alcaligenaceae gen. nov., a novel taxon isolated from the sludge of Yixing Pesticide Factory.</title>
        <authorList>
            <person name="Ruan L."/>
        </authorList>
    </citation>
    <scope>NUCLEOTIDE SEQUENCE [LARGE SCALE GENOMIC DNA]</scope>
    <source>
        <strain evidence="4 5">LG-2</strain>
    </source>
</reference>
<protein>
    <submittedName>
        <fullName evidence="4">D-amino acid dehydrogenase</fullName>
        <ecNumber evidence="4">1.4.99.-</ecNumber>
    </submittedName>
</protein>
<dbReference type="GO" id="GO:0016491">
    <property type="term" value="F:oxidoreductase activity"/>
    <property type="evidence" value="ECO:0007669"/>
    <property type="project" value="UniProtKB-KW"/>
</dbReference>
<dbReference type="EMBL" id="JAUZQE010000031">
    <property type="protein sequence ID" value="MDR4126653.1"/>
    <property type="molecule type" value="Genomic_DNA"/>
</dbReference>
<dbReference type="NCBIfam" id="NF001933">
    <property type="entry name" value="PRK00711.1"/>
    <property type="match status" value="1"/>
</dbReference>
<keyword evidence="2 4" id="KW-0560">Oxidoreductase</keyword>
<keyword evidence="5" id="KW-1185">Reference proteome</keyword>
<dbReference type="SUPFAM" id="SSF51905">
    <property type="entry name" value="FAD/NAD(P)-binding domain"/>
    <property type="match status" value="1"/>
</dbReference>
<evidence type="ECO:0000313" key="5">
    <source>
        <dbReference type="Proteomes" id="UP001232156"/>
    </source>
</evidence>